<feature type="transmembrane region" description="Helical" evidence="6">
    <location>
        <begin position="125"/>
        <end position="151"/>
    </location>
</feature>
<evidence type="ECO:0000256" key="4">
    <source>
        <dbReference type="ARBA" id="ARBA00022989"/>
    </source>
</evidence>
<dbReference type="InterPro" id="IPR026748">
    <property type="entry name" value="Clarin"/>
</dbReference>
<evidence type="ECO:0000256" key="1">
    <source>
        <dbReference type="ARBA" id="ARBA00004141"/>
    </source>
</evidence>
<keyword evidence="5 6" id="KW-0472">Membrane</keyword>
<keyword evidence="8" id="KW-1185">Reference proteome</keyword>
<name>A0A3M6U4A5_POCDA</name>
<evidence type="ECO:0000313" key="7">
    <source>
        <dbReference type="EMBL" id="RMX48431.1"/>
    </source>
</evidence>
<evidence type="ECO:0000313" key="8">
    <source>
        <dbReference type="Proteomes" id="UP000275408"/>
    </source>
</evidence>
<dbReference type="GO" id="GO:0007605">
    <property type="term" value="P:sensory perception of sound"/>
    <property type="evidence" value="ECO:0007669"/>
    <property type="project" value="UniProtKB-ARBA"/>
</dbReference>
<evidence type="ECO:0000256" key="2">
    <source>
        <dbReference type="ARBA" id="ARBA00005787"/>
    </source>
</evidence>
<evidence type="ECO:0000256" key="5">
    <source>
        <dbReference type="ARBA" id="ARBA00023136"/>
    </source>
</evidence>
<dbReference type="Proteomes" id="UP000275408">
    <property type="component" value="Unassembled WGS sequence"/>
</dbReference>
<dbReference type="Gene3D" id="1.20.140.150">
    <property type="match status" value="1"/>
</dbReference>
<comment type="caution">
    <text evidence="7">The sequence shown here is derived from an EMBL/GenBank/DDBJ whole genome shotgun (WGS) entry which is preliminary data.</text>
</comment>
<dbReference type="AlphaFoldDB" id="A0A3M6U4A5"/>
<sequence>MATIFKRSGAAVIAAVLAFIAFVMIVAALLSEYWVMANLERRVGNSTQTGGSKHFGMFKGVSKQDFGLGARERDFEVKDEFEGVANDNVMWATVGFCILSLLVICIMIGLSCYNEFTKPNLTICGTIGIYICCGVAFLFVMTSACLFAALFELQLKKNVLQPQDQSRGFSSTDKAQLGYSFWILLGAAGVILICPTIILMKKVHCTHCFKTKKHEISTVDGVMLY</sequence>
<evidence type="ECO:0000256" key="3">
    <source>
        <dbReference type="ARBA" id="ARBA00022692"/>
    </source>
</evidence>
<dbReference type="OMA" id="HLGYSFY"/>
<keyword evidence="4 6" id="KW-1133">Transmembrane helix</keyword>
<gene>
    <name evidence="7" type="ORF">pdam_00020452</name>
</gene>
<organism evidence="7 8">
    <name type="scientific">Pocillopora damicornis</name>
    <name type="common">Cauliflower coral</name>
    <name type="synonym">Millepora damicornis</name>
    <dbReference type="NCBI Taxonomy" id="46731"/>
    <lineage>
        <taxon>Eukaryota</taxon>
        <taxon>Metazoa</taxon>
        <taxon>Cnidaria</taxon>
        <taxon>Anthozoa</taxon>
        <taxon>Hexacorallia</taxon>
        <taxon>Scleractinia</taxon>
        <taxon>Astrocoeniina</taxon>
        <taxon>Pocilloporidae</taxon>
        <taxon>Pocillopora</taxon>
    </lineage>
</organism>
<reference evidence="7 8" key="1">
    <citation type="journal article" date="2018" name="Sci. Rep.">
        <title>Comparative analysis of the Pocillopora damicornis genome highlights role of immune system in coral evolution.</title>
        <authorList>
            <person name="Cunning R."/>
            <person name="Bay R.A."/>
            <person name="Gillette P."/>
            <person name="Baker A.C."/>
            <person name="Traylor-Knowles N."/>
        </authorList>
    </citation>
    <scope>NUCLEOTIDE SEQUENCE [LARGE SCALE GENOMIC DNA]</scope>
    <source>
        <strain evidence="7">RSMAS</strain>
        <tissue evidence="7">Whole animal</tissue>
    </source>
</reference>
<dbReference type="Pfam" id="PF25807">
    <property type="entry name" value="Clarin-2"/>
    <property type="match status" value="1"/>
</dbReference>
<keyword evidence="3 6" id="KW-0812">Transmembrane</keyword>
<dbReference type="OrthoDB" id="10012538at2759"/>
<protein>
    <submittedName>
        <fullName evidence="7">Uncharacterized protein</fullName>
    </submittedName>
</protein>
<feature type="transmembrane region" description="Helical" evidence="6">
    <location>
        <begin position="179"/>
        <end position="200"/>
    </location>
</feature>
<feature type="transmembrane region" description="Helical" evidence="6">
    <location>
        <begin position="12"/>
        <end position="36"/>
    </location>
</feature>
<dbReference type="STRING" id="46731.A0A3M6U4A5"/>
<feature type="transmembrane region" description="Helical" evidence="6">
    <location>
        <begin position="89"/>
        <end position="113"/>
    </location>
</feature>
<dbReference type="PANTHER" id="PTHR31548">
    <property type="entry name" value="CLARIN"/>
    <property type="match status" value="1"/>
</dbReference>
<dbReference type="EMBL" id="RCHS01002276">
    <property type="protein sequence ID" value="RMX48431.1"/>
    <property type="molecule type" value="Genomic_DNA"/>
</dbReference>
<dbReference type="PANTHER" id="PTHR31548:SF1">
    <property type="entry name" value="LD47387P"/>
    <property type="match status" value="1"/>
</dbReference>
<dbReference type="GO" id="GO:0016020">
    <property type="term" value="C:membrane"/>
    <property type="evidence" value="ECO:0007669"/>
    <property type="project" value="UniProtKB-SubCell"/>
</dbReference>
<evidence type="ECO:0000256" key="6">
    <source>
        <dbReference type="SAM" id="Phobius"/>
    </source>
</evidence>
<comment type="subcellular location">
    <subcellularLocation>
        <location evidence="1">Membrane</location>
        <topology evidence="1">Multi-pass membrane protein</topology>
    </subcellularLocation>
</comment>
<proteinExistence type="inferred from homology"/>
<accession>A0A3M6U4A5</accession>
<comment type="similarity">
    <text evidence="2">Belongs to the clarin family.</text>
</comment>